<dbReference type="EMBL" id="JAWQEG010008107">
    <property type="protein sequence ID" value="KAK3850971.1"/>
    <property type="molecule type" value="Genomic_DNA"/>
</dbReference>
<evidence type="ECO:0000313" key="3">
    <source>
        <dbReference type="Proteomes" id="UP001286313"/>
    </source>
</evidence>
<evidence type="ECO:0000256" key="1">
    <source>
        <dbReference type="SAM" id="MobiDB-lite"/>
    </source>
</evidence>
<organism evidence="2 3">
    <name type="scientific">Petrolisthes cinctipes</name>
    <name type="common">Flat porcelain crab</name>
    <dbReference type="NCBI Taxonomy" id="88211"/>
    <lineage>
        <taxon>Eukaryota</taxon>
        <taxon>Metazoa</taxon>
        <taxon>Ecdysozoa</taxon>
        <taxon>Arthropoda</taxon>
        <taxon>Crustacea</taxon>
        <taxon>Multicrustacea</taxon>
        <taxon>Malacostraca</taxon>
        <taxon>Eumalacostraca</taxon>
        <taxon>Eucarida</taxon>
        <taxon>Decapoda</taxon>
        <taxon>Pleocyemata</taxon>
        <taxon>Anomura</taxon>
        <taxon>Galatheoidea</taxon>
        <taxon>Porcellanidae</taxon>
        <taxon>Petrolisthes</taxon>
    </lineage>
</organism>
<feature type="region of interest" description="Disordered" evidence="1">
    <location>
        <begin position="1"/>
        <end position="22"/>
    </location>
</feature>
<gene>
    <name evidence="2" type="ORF">Pcinc_042351</name>
</gene>
<sequence length="109" mass="11901">MARDVDCGGVGGGGEESGGTRLHHTATDCQCSATRSWVQTSFPSLQPHTCHRTCCPHATPPAPPSFSRIFPRETPSACASPALLHRLRRLHQYLRGFTTLVPKDYNSQQ</sequence>
<dbReference type="AlphaFoldDB" id="A0AAE1BHN5"/>
<feature type="compositionally biased region" description="Gly residues" evidence="1">
    <location>
        <begin position="8"/>
        <end position="17"/>
    </location>
</feature>
<proteinExistence type="predicted"/>
<name>A0AAE1BHN5_PETCI</name>
<evidence type="ECO:0000313" key="2">
    <source>
        <dbReference type="EMBL" id="KAK3850971.1"/>
    </source>
</evidence>
<dbReference type="Proteomes" id="UP001286313">
    <property type="component" value="Unassembled WGS sequence"/>
</dbReference>
<reference evidence="2" key="1">
    <citation type="submission" date="2023-10" db="EMBL/GenBank/DDBJ databases">
        <title>Genome assemblies of two species of porcelain crab, Petrolisthes cinctipes and Petrolisthes manimaculis (Anomura: Porcellanidae).</title>
        <authorList>
            <person name="Angst P."/>
        </authorList>
    </citation>
    <scope>NUCLEOTIDE SEQUENCE</scope>
    <source>
        <strain evidence="2">PB745_01</strain>
        <tissue evidence="2">Gill</tissue>
    </source>
</reference>
<accession>A0AAE1BHN5</accession>
<protein>
    <submittedName>
        <fullName evidence="2">Uncharacterized protein</fullName>
    </submittedName>
</protein>
<keyword evidence="3" id="KW-1185">Reference proteome</keyword>
<comment type="caution">
    <text evidence="2">The sequence shown here is derived from an EMBL/GenBank/DDBJ whole genome shotgun (WGS) entry which is preliminary data.</text>
</comment>